<dbReference type="PANTHER" id="PTHR18964:SF149">
    <property type="entry name" value="BIFUNCTIONAL UDP-N-ACETYLGLUCOSAMINE 2-EPIMERASE_N-ACETYLMANNOSAMINE KINASE"/>
    <property type="match status" value="1"/>
</dbReference>
<dbReference type="RefSeq" id="WP_035132913.1">
    <property type="nucleotide sequence ID" value="NZ_JPMD01000024.1"/>
</dbReference>
<dbReference type="GO" id="GO:0016301">
    <property type="term" value="F:kinase activity"/>
    <property type="evidence" value="ECO:0007669"/>
    <property type="project" value="UniProtKB-KW"/>
</dbReference>
<accession>A0A084JBD2</accession>
<dbReference type="EMBL" id="JPMD01000024">
    <property type="protein sequence ID" value="KEZ86266.1"/>
    <property type="molecule type" value="Genomic_DNA"/>
</dbReference>
<reference evidence="2 3" key="1">
    <citation type="submission" date="2014-07" db="EMBL/GenBank/DDBJ databases">
        <title>Draft genome of Clostridium sulfidigenes 113A isolated from sediments associated with methane hydrate from Krishna Godavari basin.</title>
        <authorList>
            <person name="Honkalas V.S."/>
            <person name="Dabir A.P."/>
            <person name="Arora P."/>
            <person name="Dhakephalkar P.K."/>
        </authorList>
    </citation>
    <scope>NUCLEOTIDE SEQUENCE [LARGE SCALE GENOMIC DNA]</scope>
    <source>
        <strain evidence="2 3">113A</strain>
    </source>
</reference>
<dbReference type="Proteomes" id="UP000028542">
    <property type="component" value="Unassembled WGS sequence"/>
</dbReference>
<keyword evidence="2" id="KW-0418">Kinase</keyword>
<comment type="similarity">
    <text evidence="1">Belongs to the ROK (NagC/XylR) family.</text>
</comment>
<evidence type="ECO:0000313" key="2">
    <source>
        <dbReference type="EMBL" id="KEZ86266.1"/>
    </source>
</evidence>
<dbReference type="STRING" id="318464.IO99_10315"/>
<organism evidence="2 3">
    <name type="scientific">Clostridium sulfidigenes</name>
    <dbReference type="NCBI Taxonomy" id="318464"/>
    <lineage>
        <taxon>Bacteria</taxon>
        <taxon>Bacillati</taxon>
        <taxon>Bacillota</taxon>
        <taxon>Clostridia</taxon>
        <taxon>Eubacteriales</taxon>
        <taxon>Clostridiaceae</taxon>
        <taxon>Clostridium</taxon>
    </lineage>
</organism>
<proteinExistence type="inferred from homology"/>
<protein>
    <submittedName>
        <fullName evidence="2">Glucokinase</fullName>
    </submittedName>
</protein>
<name>A0A084JBD2_9CLOT</name>
<keyword evidence="2" id="KW-0808">Transferase</keyword>
<dbReference type="Gene3D" id="3.30.420.40">
    <property type="match status" value="2"/>
</dbReference>
<dbReference type="AlphaFoldDB" id="A0A084JBD2"/>
<gene>
    <name evidence="2" type="ORF">IO99_10315</name>
</gene>
<dbReference type="SUPFAM" id="SSF53067">
    <property type="entry name" value="Actin-like ATPase domain"/>
    <property type="match status" value="1"/>
</dbReference>
<evidence type="ECO:0000256" key="1">
    <source>
        <dbReference type="ARBA" id="ARBA00006479"/>
    </source>
</evidence>
<dbReference type="InterPro" id="IPR000600">
    <property type="entry name" value="ROK"/>
</dbReference>
<dbReference type="PANTHER" id="PTHR18964">
    <property type="entry name" value="ROK (REPRESSOR, ORF, KINASE) FAMILY"/>
    <property type="match status" value="1"/>
</dbReference>
<sequence>MYIGIDLGGTNVGIGIVDSENKLIYKDSIPTKRENEFNDIIEDIIALISKTINVNNIPKSHIQGIGIGIPGIVDPKSQIIIDCVNLRWNNVDIKSAIEEKLSIPVFVGNDATVAGVAELVVGAMKGYHTGVLLTLGTGIGGGIIINGHVYDGFHGIGSEIGHMIVGENYYNCNCGRNGCLETFSSSTAIIKHARKLIEEGNDSAIITEVKGNLNSIDGKVIFDQAKAGDKVACKVIGRMTNYLAIGIMNIISIIDPEVFVIGGGLSAAGEYLISMLREKVSQKTYYKGMDVGKILLSDIGNDGGIIGAASLCKYR</sequence>
<dbReference type="eggNOG" id="COG1940">
    <property type="taxonomic scope" value="Bacteria"/>
</dbReference>
<dbReference type="InterPro" id="IPR043129">
    <property type="entry name" value="ATPase_NBD"/>
</dbReference>
<dbReference type="Pfam" id="PF00480">
    <property type="entry name" value="ROK"/>
    <property type="match status" value="1"/>
</dbReference>
<comment type="caution">
    <text evidence="2">The sequence shown here is derived from an EMBL/GenBank/DDBJ whole genome shotgun (WGS) entry which is preliminary data.</text>
</comment>
<keyword evidence="3" id="KW-1185">Reference proteome</keyword>
<evidence type="ECO:0000313" key="3">
    <source>
        <dbReference type="Proteomes" id="UP000028542"/>
    </source>
</evidence>